<sequence length="35" mass="3473">MNAAVFLVSDEAAYLTGAGLFVDGGWSGVPPGSTD</sequence>
<dbReference type="EMBL" id="JAUSWV010000002">
    <property type="protein sequence ID" value="MDQ0585463.1"/>
    <property type="molecule type" value="Genomic_DNA"/>
</dbReference>
<dbReference type="Gene3D" id="3.40.50.720">
    <property type="entry name" value="NAD(P)-binding Rossmann-like Domain"/>
    <property type="match status" value="1"/>
</dbReference>
<evidence type="ECO:0000313" key="2">
    <source>
        <dbReference type="Proteomes" id="UP001230654"/>
    </source>
</evidence>
<accession>A0ABU0P3A4</accession>
<reference evidence="1 2" key="1">
    <citation type="submission" date="2023-07" db="EMBL/GenBank/DDBJ databases">
        <title>Comparative genomics of wheat-associated soil bacteria to identify genetic determinants of phenazine resistance.</title>
        <authorList>
            <person name="Mouncey N."/>
        </authorList>
    </citation>
    <scope>NUCLEOTIDE SEQUENCE [LARGE SCALE GENOMIC DNA]</scope>
    <source>
        <strain evidence="1 2">B2I6</strain>
    </source>
</reference>
<dbReference type="InterPro" id="IPR036291">
    <property type="entry name" value="NAD(P)-bd_dom_sf"/>
</dbReference>
<dbReference type="RefSeq" id="WP_373428870.1">
    <property type="nucleotide sequence ID" value="NZ_JAUSWV010000002.1"/>
</dbReference>
<proteinExistence type="predicted"/>
<organism evidence="1 2">
    <name type="scientific">Streptomyces rishiriensis</name>
    <dbReference type="NCBI Taxonomy" id="68264"/>
    <lineage>
        <taxon>Bacteria</taxon>
        <taxon>Bacillati</taxon>
        <taxon>Actinomycetota</taxon>
        <taxon>Actinomycetes</taxon>
        <taxon>Kitasatosporales</taxon>
        <taxon>Streptomycetaceae</taxon>
        <taxon>Streptomyces</taxon>
    </lineage>
</organism>
<keyword evidence="2" id="KW-1185">Reference proteome</keyword>
<protein>
    <submittedName>
        <fullName evidence="1">NAD(P)-dependent dehydrogenase (Short-subunit alcohol dehydrogenase family)</fullName>
    </submittedName>
</protein>
<evidence type="ECO:0000313" key="1">
    <source>
        <dbReference type="EMBL" id="MDQ0585463.1"/>
    </source>
</evidence>
<name>A0ABU0P3A4_STRRH</name>
<comment type="caution">
    <text evidence="1">The sequence shown here is derived from an EMBL/GenBank/DDBJ whole genome shotgun (WGS) entry which is preliminary data.</text>
</comment>
<dbReference type="Proteomes" id="UP001230654">
    <property type="component" value="Unassembled WGS sequence"/>
</dbReference>
<gene>
    <name evidence="1" type="ORF">QF030_007641</name>
</gene>
<dbReference type="SUPFAM" id="SSF51735">
    <property type="entry name" value="NAD(P)-binding Rossmann-fold domains"/>
    <property type="match status" value="1"/>
</dbReference>